<organism evidence="1 2">
    <name type="scientific">Bradyrhizobium cosmicum</name>
    <dbReference type="NCBI Taxonomy" id="1404864"/>
    <lineage>
        <taxon>Bacteria</taxon>
        <taxon>Pseudomonadati</taxon>
        <taxon>Pseudomonadota</taxon>
        <taxon>Alphaproteobacteria</taxon>
        <taxon>Hyphomicrobiales</taxon>
        <taxon>Nitrobacteraceae</taxon>
        <taxon>Bradyrhizobium</taxon>
    </lineage>
</organism>
<dbReference type="Proteomes" id="UP000007886">
    <property type="component" value="Chromosome"/>
</dbReference>
<keyword evidence="2" id="KW-1185">Reference proteome</keyword>
<name>A0AAI8MFF9_9BRAD</name>
<sequence length="88" mass="9036">MFGGGAPAPGPAWGLGGKDSCACAGTASNAMAETKGMMIFMRLDALMRAGPPTLSIAMVPCAIDDSLRAGLMPADITDLLWSAKSRYK</sequence>
<evidence type="ECO:0000313" key="2">
    <source>
        <dbReference type="Proteomes" id="UP000007886"/>
    </source>
</evidence>
<dbReference type="AlphaFoldDB" id="A0AAI8MFF9"/>
<reference evidence="1 2" key="1">
    <citation type="journal article" date="2012" name="Microbes Environ.">
        <title>Complete genome sequence of Bradyrhizobium sp. S23321: insights into symbiosis evolution in soil oligotrophs.</title>
        <authorList>
            <person name="Okubo T."/>
            <person name="Tsukui T."/>
            <person name="Maita H."/>
            <person name="Okamoto S."/>
            <person name="Oshima K."/>
            <person name="Fujisawa T."/>
            <person name="Saito A."/>
            <person name="Futamata H."/>
            <person name="Hattori R."/>
            <person name="Shimomura Y."/>
            <person name="Haruta S."/>
            <person name="Morimoto S."/>
            <person name="Wang Y."/>
            <person name="Sakai Y."/>
            <person name="Hattori M."/>
            <person name="Aizawa S."/>
            <person name="Nagashima K.V.P."/>
            <person name="Masuda S."/>
            <person name="Hattori T."/>
            <person name="Yamashita A."/>
            <person name="Bao Z."/>
            <person name="Hayatsu M."/>
            <person name="Kajiya-Kanegae H."/>
            <person name="Yoshinaga I."/>
            <person name="Sakamoto K."/>
            <person name="Toyota K."/>
            <person name="Nakao M."/>
            <person name="Kohara M."/>
            <person name="Anda M."/>
            <person name="Niwa R."/>
            <person name="Jung-Hwan P."/>
            <person name="Sameshima-Saito R."/>
            <person name="Tokuda S."/>
            <person name="Yamamoto S."/>
            <person name="Yamamoto S."/>
            <person name="Yokoyama T."/>
            <person name="Akutsu T."/>
            <person name="Nakamura Y."/>
            <person name="Nakahira-Yanaka Y."/>
            <person name="Takada Hoshino Y."/>
            <person name="Hirakawa H."/>
            <person name="Mitsui H."/>
            <person name="Terasawa K."/>
            <person name="Itakura M."/>
            <person name="Sato S."/>
            <person name="Ikeda-Ohtsubo W."/>
            <person name="Sakakura N."/>
            <person name="Kaminuma E."/>
            <person name="Minamisawa K."/>
        </authorList>
    </citation>
    <scope>NUCLEOTIDE SEQUENCE [LARGE SCALE GENOMIC DNA]</scope>
    <source>
        <strain evidence="1 2">S23321</strain>
    </source>
</reference>
<dbReference type="EMBL" id="AP012279">
    <property type="protein sequence ID" value="BAL76953.1"/>
    <property type="molecule type" value="Genomic_DNA"/>
</dbReference>
<gene>
    <name evidence="1" type="ORF">S23_37560</name>
</gene>
<accession>A0AAI8MFF9</accession>
<protein>
    <submittedName>
        <fullName evidence="1">Transcriptional regulatory protein TetR family</fullName>
    </submittedName>
</protein>
<proteinExistence type="predicted"/>
<dbReference type="KEGG" id="brs:S23_37560"/>
<evidence type="ECO:0000313" key="1">
    <source>
        <dbReference type="EMBL" id="BAL76953.1"/>
    </source>
</evidence>